<dbReference type="PANTHER" id="PTHR21725:SF1">
    <property type="entry name" value="E3 UBIQUITIN-PROTEIN LIGASE UBR4"/>
    <property type="match status" value="1"/>
</dbReference>
<dbReference type="InterPro" id="IPR001841">
    <property type="entry name" value="Znf_RING"/>
</dbReference>
<dbReference type="InterPro" id="IPR003126">
    <property type="entry name" value="Znf_UBR"/>
</dbReference>
<keyword evidence="2 4" id="KW-0863">Zinc-finger</keyword>
<feature type="domain" description="UBR-type" evidence="7">
    <location>
        <begin position="173"/>
        <end position="241"/>
    </location>
</feature>
<evidence type="ECO:0000259" key="6">
    <source>
        <dbReference type="PROSITE" id="PS50089"/>
    </source>
</evidence>
<dbReference type="InterPro" id="IPR045189">
    <property type="entry name" value="UBR4-like"/>
</dbReference>
<feature type="domain" description="UBR-type" evidence="7">
    <location>
        <begin position="100"/>
        <end position="170"/>
    </location>
</feature>
<dbReference type="EMBL" id="MLAK01000684">
    <property type="protein sequence ID" value="OHT07850.1"/>
    <property type="molecule type" value="Genomic_DNA"/>
</dbReference>
<dbReference type="GO" id="GO:0008270">
    <property type="term" value="F:zinc ion binding"/>
    <property type="evidence" value="ECO:0007669"/>
    <property type="project" value="UniProtKB-KW"/>
</dbReference>
<dbReference type="InterPro" id="IPR027370">
    <property type="entry name" value="Znf-RING_euk"/>
</dbReference>
<keyword evidence="3" id="KW-0862">Zinc</keyword>
<dbReference type="SMART" id="SM00396">
    <property type="entry name" value="ZnF_UBR1"/>
    <property type="match status" value="2"/>
</dbReference>
<comment type="caution">
    <text evidence="8">The sequence shown here is derived from an EMBL/GenBank/DDBJ whole genome shotgun (WGS) entry which is preliminary data.</text>
</comment>
<evidence type="ECO:0008006" key="10">
    <source>
        <dbReference type="Google" id="ProtNLM"/>
    </source>
</evidence>
<dbReference type="SUPFAM" id="SSF57850">
    <property type="entry name" value="RING/U-box"/>
    <property type="match status" value="1"/>
</dbReference>
<accession>A0A1J4KA60</accession>
<dbReference type="OrthoDB" id="5800423at2759"/>
<evidence type="ECO:0000256" key="2">
    <source>
        <dbReference type="ARBA" id="ARBA00022771"/>
    </source>
</evidence>
<organism evidence="8 9">
    <name type="scientific">Tritrichomonas foetus</name>
    <dbReference type="NCBI Taxonomy" id="1144522"/>
    <lineage>
        <taxon>Eukaryota</taxon>
        <taxon>Metamonada</taxon>
        <taxon>Parabasalia</taxon>
        <taxon>Tritrichomonadida</taxon>
        <taxon>Tritrichomonadidae</taxon>
        <taxon>Tritrichomonas</taxon>
    </lineage>
</organism>
<dbReference type="InterPro" id="IPR013083">
    <property type="entry name" value="Znf_RING/FYVE/PHD"/>
</dbReference>
<dbReference type="VEuPathDB" id="TrichDB:TRFO_23795"/>
<dbReference type="CDD" id="cd19671">
    <property type="entry name" value="UBR-box_UBR4_5_6_7"/>
    <property type="match status" value="2"/>
</dbReference>
<dbReference type="Proteomes" id="UP000179807">
    <property type="component" value="Unassembled WGS sequence"/>
</dbReference>
<evidence type="ECO:0000256" key="4">
    <source>
        <dbReference type="PROSITE-ProRule" id="PRU00175"/>
    </source>
</evidence>
<feature type="zinc finger region" description="UBR-type" evidence="5">
    <location>
        <begin position="100"/>
        <end position="170"/>
    </location>
</feature>
<dbReference type="PROSITE" id="PS00518">
    <property type="entry name" value="ZF_RING_1"/>
    <property type="match status" value="1"/>
</dbReference>
<evidence type="ECO:0000313" key="9">
    <source>
        <dbReference type="Proteomes" id="UP000179807"/>
    </source>
</evidence>
<dbReference type="Pfam" id="PF13445">
    <property type="entry name" value="zf-RING_UBOX"/>
    <property type="match status" value="1"/>
</dbReference>
<gene>
    <name evidence="8" type="ORF">TRFO_23795</name>
</gene>
<dbReference type="AlphaFoldDB" id="A0A1J4KA60"/>
<evidence type="ECO:0000256" key="5">
    <source>
        <dbReference type="PROSITE-ProRule" id="PRU00508"/>
    </source>
</evidence>
<dbReference type="RefSeq" id="XP_068360986.1">
    <property type="nucleotide sequence ID" value="XM_068503373.1"/>
</dbReference>
<feature type="zinc finger region" description="UBR-type" evidence="5">
    <location>
        <begin position="173"/>
        <end position="241"/>
    </location>
</feature>
<evidence type="ECO:0000259" key="7">
    <source>
        <dbReference type="PROSITE" id="PS51157"/>
    </source>
</evidence>
<evidence type="ECO:0000256" key="3">
    <source>
        <dbReference type="ARBA" id="ARBA00022833"/>
    </source>
</evidence>
<sequence>MSSSLLDMTICPACNFVMSPPSRDPLISITCGHTICKNCIWQNHECPVCRKQIISAAKNFSIITLIEALRRTNIIPAKMDPAEPPLPKFPNSAQPSEVGPFCTYQQFNRKYIHQKFYHCHTCNLVGPLGCCEACAKRCHIGHDVSEFSETVHCYCDCGANPDHKCISCTPKHEVCTISKFGDKNYVKQKWYYCLTCNLRDGLGCCEVCARNCHFGHKVIYQGEFDAFCDCQQATNKCICQS</sequence>
<dbReference type="InterPro" id="IPR017907">
    <property type="entry name" value="Znf_RING_CS"/>
</dbReference>
<protein>
    <recommendedName>
        <fullName evidence="10">RING-type domain-containing protein</fullName>
    </recommendedName>
</protein>
<reference evidence="8" key="1">
    <citation type="submission" date="2016-10" db="EMBL/GenBank/DDBJ databases">
        <authorList>
            <person name="Benchimol M."/>
            <person name="Almeida L.G."/>
            <person name="Vasconcelos A.T."/>
            <person name="Perreira-Neves A."/>
            <person name="Rosa I.A."/>
            <person name="Tasca T."/>
            <person name="Bogo M.R."/>
            <person name="de Souza W."/>
        </authorList>
    </citation>
    <scope>NUCLEOTIDE SEQUENCE [LARGE SCALE GENOMIC DNA]</scope>
    <source>
        <strain evidence="8">K</strain>
    </source>
</reference>
<dbReference type="PANTHER" id="PTHR21725">
    <property type="entry name" value="E3 UBIQUITIN-PROTEIN LIGASE UBR4"/>
    <property type="match status" value="1"/>
</dbReference>
<keyword evidence="9" id="KW-1185">Reference proteome</keyword>
<feature type="domain" description="RING-type" evidence="6">
    <location>
        <begin position="11"/>
        <end position="50"/>
    </location>
</feature>
<proteinExistence type="predicted"/>
<dbReference type="GeneID" id="94838077"/>
<name>A0A1J4KA60_9EUKA</name>
<evidence type="ECO:0000313" key="8">
    <source>
        <dbReference type="EMBL" id="OHT07850.1"/>
    </source>
</evidence>
<dbReference type="SMART" id="SM00184">
    <property type="entry name" value="RING"/>
    <property type="match status" value="1"/>
</dbReference>
<dbReference type="PROSITE" id="PS50089">
    <property type="entry name" value="ZF_RING_2"/>
    <property type="match status" value="1"/>
</dbReference>
<evidence type="ECO:0000256" key="1">
    <source>
        <dbReference type="ARBA" id="ARBA00022723"/>
    </source>
</evidence>
<dbReference type="PROSITE" id="PS51157">
    <property type="entry name" value="ZF_UBR"/>
    <property type="match status" value="2"/>
</dbReference>
<dbReference type="Gene3D" id="3.30.40.10">
    <property type="entry name" value="Zinc/RING finger domain, C3HC4 (zinc finger)"/>
    <property type="match status" value="1"/>
</dbReference>
<keyword evidence="1" id="KW-0479">Metal-binding</keyword>